<name>A0A7L4ZTE4_9BACT</name>
<sequence>MKPSTVTLALLVAASTCWSQRASAQTPTEAPAPRTHALKLGLQSSELNSDLPTLSYEWLIAPRLSTEATIGYDGYTHRGGADYFTDAGVIRYQASSKVRRVAAFGQARYFLQASKPALIGWYVGAGLQARYEHARTNHSQSGDGIEDQHVTTTYNSFKVNPQFRVGRQWALGRRLSLDTFLSLDVSRPKRLAGDPTSALRFTPGLGLQLGYRF</sequence>
<dbReference type="SUPFAM" id="SSF103515">
    <property type="entry name" value="Autotransporter"/>
    <property type="match status" value="1"/>
</dbReference>
<comment type="caution">
    <text evidence="1">The sequence shown here is derived from an EMBL/GenBank/DDBJ whole genome shotgun (WGS) entry which is preliminary data.</text>
</comment>
<dbReference type="InterPro" id="IPR036709">
    <property type="entry name" value="Autotransporte_beta_dom_sf"/>
</dbReference>
<protein>
    <submittedName>
        <fullName evidence="1">Uncharacterized protein</fullName>
    </submittedName>
</protein>
<proteinExistence type="predicted"/>
<organism evidence="1 2">
    <name type="scientific">Hymenobacter busanensis</name>
    <dbReference type="NCBI Taxonomy" id="2607656"/>
    <lineage>
        <taxon>Bacteria</taxon>
        <taxon>Pseudomonadati</taxon>
        <taxon>Bacteroidota</taxon>
        <taxon>Cytophagia</taxon>
        <taxon>Cytophagales</taxon>
        <taxon>Hymenobacteraceae</taxon>
        <taxon>Hymenobacter</taxon>
    </lineage>
</organism>
<gene>
    <name evidence="1" type="ORF">F0P96_04365</name>
</gene>
<dbReference type="Proteomes" id="UP000326380">
    <property type="component" value="Unassembled WGS sequence"/>
</dbReference>
<dbReference type="AlphaFoldDB" id="A0A7L4ZTE4"/>
<evidence type="ECO:0000313" key="1">
    <source>
        <dbReference type="EMBL" id="KAA9339856.1"/>
    </source>
</evidence>
<keyword evidence="2" id="KW-1185">Reference proteome</keyword>
<evidence type="ECO:0000313" key="2">
    <source>
        <dbReference type="Proteomes" id="UP000326380"/>
    </source>
</evidence>
<reference evidence="1 2" key="1">
    <citation type="submission" date="2019-09" db="EMBL/GenBank/DDBJ databases">
        <title>Genome sequence of Hymenobacter sp. M3.</title>
        <authorList>
            <person name="Srinivasan S."/>
        </authorList>
    </citation>
    <scope>NUCLEOTIDE SEQUENCE [LARGE SCALE GENOMIC DNA]</scope>
    <source>
        <strain evidence="1 2">M3</strain>
    </source>
</reference>
<accession>A0A7L4ZTE4</accession>
<dbReference type="RefSeq" id="WP_151077557.1">
    <property type="nucleotide sequence ID" value="NZ_CP047647.1"/>
</dbReference>
<dbReference type="EMBL" id="VTWU01000001">
    <property type="protein sequence ID" value="KAA9339856.1"/>
    <property type="molecule type" value="Genomic_DNA"/>
</dbReference>